<sequence length="55" mass="6183">CLLPDWERGHCLHCLPAERSSYYINPSGSLSASFSSSPHLCFSRLMHSFIQRLGS</sequence>
<evidence type="ECO:0000313" key="2">
    <source>
        <dbReference type="Proteomes" id="UP001227192"/>
    </source>
</evidence>
<protein>
    <submittedName>
        <fullName evidence="1">Uncharacterized protein</fullName>
    </submittedName>
</protein>
<reference evidence="1" key="1">
    <citation type="submission" date="2015-06" db="EMBL/GenBank/DDBJ databases">
        <authorList>
            <person name="Nguyen H."/>
        </authorList>
    </citation>
    <scope>NUCLEOTIDE SEQUENCE</scope>
    <source>
        <strain evidence="1">DAOM 180753</strain>
    </source>
</reference>
<comment type="caution">
    <text evidence="1">The sequence shown here is derived from an EMBL/GenBank/DDBJ whole genome shotgun (WGS) entry which is preliminary data.</text>
</comment>
<proteinExistence type="predicted"/>
<reference evidence="1" key="2">
    <citation type="journal article" date="2016" name="Fungal Biol.">
        <title>Ochratoxin A production by Penicillium thymicola.</title>
        <authorList>
            <person name="Nguyen H.D.T."/>
            <person name="McMullin D.R."/>
            <person name="Ponomareva E."/>
            <person name="Riley R."/>
            <person name="Pomraning K.R."/>
            <person name="Baker S.E."/>
            <person name="Seifert K.A."/>
        </authorList>
    </citation>
    <scope>NUCLEOTIDE SEQUENCE</scope>
    <source>
        <strain evidence="1">DAOM 180753</strain>
    </source>
</reference>
<feature type="non-terminal residue" evidence="1">
    <location>
        <position position="1"/>
    </location>
</feature>
<accession>A0AAI9T6L6</accession>
<dbReference type="Proteomes" id="UP001227192">
    <property type="component" value="Unassembled WGS sequence"/>
</dbReference>
<dbReference type="AlphaFoldDB" id="A0AAI9T6L6"/>
<gene>
    <name evidence="1" type="ORF">VN97_g11692</name>
</gene>
<organism evidence="1 2">
    <name type="scientific">Penicillium thymicola</name>
    <dbReference type="NCBI Taxonomy" id="293382"/>
    <lineage>
        <taxon>Eukaryota</taxon>
        <taxon>Fungi</taxon>
        <taxon>Dikarya</taxon>
        <taxon>Ascomycota</taxon>
        <taxon>Pezizomycotina</taxon>
        <taxon>Eurotiomycetes</taxon>
        <taxon>Eurotiomycetidae</taxon>
        <taxon>Eurotiales</taxon>
        <taxon>Aspergillaceae</taxon>
        <taxon>Penicillium</taxon>
    </lineage>
</organism>
<name>A0AAI9T6L6_PENTH</name>
<evidence type="ECO:0000313" key="1">
    <source>
        <dbReference type="EMBL" id="KAJ9481765.1"/>
    </source>
</evidence>
<keyword evidence="2" id="KW-1185">Reference proteome</keyword>
<dbReference type="EMBL" id="LACB01000687">
    <property type="protein sequence ID" value="KAJ9481765.1"/>
    <property type="molecule type" value="Genomic_DNA"/>
</dbReference>